<feature type="domain" description="Glycosyl transferase family 1" evidence="1">
    <location>
        <begin position="125"/>
        <end position="273"/>
    </location>
</feature>
<dbReference type="InterPro" id="IPR028098">
    <property type="entry name" value="Glyco_trans_4-like_N"/>
</dbReference>
<dbReference type="InterPro" id="IPR050194">
    <property type="entry name" value="Glycosyltransferase_grp1"/>
</dbReference>
<keyword evidence="3" id="KW-0808">Transferase</keyword>
<evidence type="ECO:0000259" key="2">
    <source>
        <dbReference type="Pfam" id="PF13439"/>
    </source>
</evidence>
<dbReference type="eggNOG" id="arCOG01410">
    <property type="taxonomic scope" value="Archaea"/>
</dbReference>
<evidence type="ECO:0000259" key="1">
    <source>
        <dbReference type="Pfam" id="PF00534"/>
    </source>
</evidence>
<dbReference type="OrthoDB" id="132546at2157"/>
<organism evidence="3 4">
    <name type="scientific">Archaeoglobus sulfaticallidus PM70-1</name>
    <dbReference type="NCBI Taxonomy" id="387631"/>
    <lineage>
        <taxon>Archaea</taxon>
        <taxon>Methanobacteriati</taxon>
        <taxon>Methanobacteriota</taxon>
        <taxon>Archaeoglobi</taxon>
        <taxon>Archaeoglobales</taxon>
        <taxon>Archaeoglobaceae</taxon>
        <taxon>Archaeoglobus</taxon>
    </lineage>
</organism>
<dbReference type="HOGENOM" id="CLU_932551_0_0_2"/>
<dbReference type="PANTHER" id="PTHR45947">
    <property type="entry name" value="SULFOQUINOVOSYL TRANSFERASE SQD2"/>
    <property type="match status" value="1"/>
</dbReference>
<accession>N0BKR4</accession>
<name>N0BKR4_9EURY</name>
<reference evidence="3 4" key="1">
    <citation type="journal article" date="2013" name="Genome Announc.">
        <title>Complete Genome Sequence of the Thermophilic and Facultatively Chemolithoautotrophic Sulfate Reducer Archaeoglobus sulfaticallidus Strain PM70-1T.</title>
        <authorList>
            <person name="Stokke R."/>
            <person name="Hocking W.P."/>
            <person name="Steinsbu B.O."/>
            <person name="Steen I.H."/>
        </authorList>
    </citation>
    <scope>NUCLEOTIDE SEQUENCE [LARGE SCALE GENOMIC DNA]</scope>
    <source>
        <strain evidence="3">PM70-1</strain>
    </source>
</reference>
<proteinExistence type="predicted"/>
<keyword evidence="4" id="KW-1185">Reference proteome</keyword>
<dbReference type="Pfam" id="PF00534">
    <property type="entry name" value="Glycos_transf_1"/>
    <property type="match status" value="1"/>
</dbReference>
<dbReference type="InterPro" id="IPR001296">
    <property type="entry name" value="Glyco_trans_1"/>
</dbReference>
<dbReference type="Gene3D" id="3.40.50.2000">
    <property type="entry name" value="Glycogen Phosphorylase B"/>
    <property type="match status" value="2"/>
</dbReference>
<gene>
    <name evidence="3" type="ORF">Asulf_01106</name>
</gene>
<sequence length="298" mass="34251">MPYLKRFVNLITEEYDLYLTDEPFANGLLAFIISSIKNKPLTVTLRGWGDLTNAHNEYSNLKFFFLRLISNFVLSKADRIIVLSKATATELNKIYNLRRFYVIERPIDVKYYSGGKRSIKYSIPTILTVTNLRYKNKFRGVVEVIEVINKIKKKTGNDVVLLVAGGGKYLDELKEFAKKFDFVEVLGFRKDVPDVLASADIFVYVSYLDAFPSVILEAQAAGLPVICNNYGGLPESCGWAGIVVKDKKDLEQVLSKLLTNKKIQRKLRYKSYKKMKKYNAVAVEKYVRVWDETIKEYK</sequence>
<dbReference type="AlphaFoldDB" id="N0BKR4"/>
<dbReference type="STRING" id="387631.Asulf_01106"/>
<dbReference type="CDD" id="cd03801">
    <property type="entry name" value="GT4_PimA-like"/>
    <property type="match status" value="1"/>
</dbReference>
<feature type="domain" description="Glycosyltransferase subfamily 4-like N-terminal" evidence="2">
    <location>
        <begin position="6"/>
        <end position="110"/>
    </location>
</feature>
<dbReference type="Proteomes" id="UP000013307">
    <property type="component" value="Chromosome"/>
</dbReference>
<dbReference type="SUPFAM" id="SSF53756">
    <property type="entry name" value="UDP-Glycosyltransferase/glycogen phosphorylase"/>
    <property type="match status" value="1"/>
</dbReference>
<evidence type="ECO:0000313" key="4">
    <source>
        <dbReference type="Proteomes" id="UP000013307"/>
    </source>
</evidence>
<evidence type="ECO:0000313" key="3">
    <source>
        <dbReference type="EMBL" id="AGK61106.1"/>
    </source>
</evidence>
<protein>
    <submittedName>
        <fullName evidence="3">Glycosyltransferase</fullName>
    </submittedName>
</protein>
<dbReference type="KEGG" id="ast:Asulf_01106"/>
<dbReference type="PANTHER" id="PTHR45947:SF3">
    <property type="entry name" value="SULFOQUINOVOSYL TRANSFERASE SQD2"/>
    <property type="match status" value="1"/>
</dbReference>
<dbReference type="EMBL" id="CP005290">
    <property type="protein sequence ID" value="AGK61106.1"/>
    <property type="molecule type" value="Genomic_DNA"/>
</dbReference>
<dbReference type="Pfam" id="PF13439">
    <property type="entry name" value="Glyco_transf_4"/>
    <property type="match status" value="1"/>
</dbReference>
<dbReference type="GO" id="GO:0016757">
    <property type="term" value="F:glycosyltransferase activity"/>
    <property type="evidence" value="ECO:0007669"/>
    <property type="project" value="InterPro"/>
</dbReference>